<dbReference type="InterPro" id="IPR036412">
    <property type="entry name" value="HAD-like_sf"/>
</dbReference>
<dbReference type="Proteomes" id="UP000438914">
    <property type="component" value="Unassembled WGS sequence"/>
</dbReference>
<dbReference type="Gene3D" id="3.40.50.1000">
    <property type="entry name" value="HAD superfamily/HAD-like"/>
    <property type="match status" value="1"/>
</dbReference>
<dbReference type="SUPFAM" id="SSF56784">
    <property type="entry name" value="HAD-like"/>
    <property type="match status" value="1"/>
</dbReference>
<dbReference type="RefSeq" id="WP_154532460.1">
    <property type="nucleotide sequence ID" value="NZ_VUNG01000001.1"/>
</dbReference>
<dbReference type="PANTHER" id="PTHR43611">
    <property type="entry name" value="ALPHA-D-GLUCOSE 1-PHOSPHATE PHOSPHATASE"/>
    <property type="match status" value="1"/>
</dbReference>
<proteinExistence type="predicted"/>
<protein>
    <submittedName>
        <fullName evidence="1">HAD-IA family hydrolase</fullName>
    </submittedName>
</protein>
<evidence type="ECO:0000313" key="2">
    <source>
        <dbReference type="Proteomes" id="UP000438914"/>
    </source>
</evidence>
<keyword evidence="1" id="KW-0378">Hydrolase</keyword>
<evidence type="ECO:0000313" key="1">
    <source>
        <dbReference type="EMBL" id="MST83152.1"/>
    </source>
</evidence>
<dbReference type="Gene3D" id="1.10.150.240">
    <property type="entry name" value="Putative phosphatase, domain 2"/>
    <property type="match status" value="1"/>
</dbReference>
<organism evidence="1 2">
    <name type="scientific">Hallella mizrahii</name>
    <dbReference type="NCBI Taxonomy" id="2606637"/>
    <lineage>
        <taxon>Bacteria</taxon>
        <taxon>Pseudomonadati</taxon>
        <taxon>Bacteroidota</taxon>
        <taxon>Bacteroidia</taxon>
        <taxon>Bacteroidales</taxon>
        <taxon>Prevotellaceae</taxon>
        <taxon>Hallella</taxon>
    </lineage>
</organism>
<dbReference type="EMBL" id="VUNG01000001">
    <property type="protein sequence ID" value="MST83152.1"/>
    <property type="molecule type" value="Genomic_DNA"/>
</dbReference>
<dbReference type="Pfam" id="PF00702">
    <property type="entry name" value="Hydrolase"/>
    <property type="match status" value="1"/>
</dbReference>
<gene>
    <name evidence="1" type="ORF">FYJ73_00360</name>
</gene>
<dbReference type="GO" id="GO:0016787">
    <property type="term" value="F:hydrolase activity"/>
    <property type="evidence" value="ECO:0007669"/>
    <property type="project" value="UniProtKB-KW"/>
</dbReference>
<dbReference type="InterPro" id="IPR023198">
    <property type="entry name" value="PGP-like_dom2"/>
</dbReference>
<comment type="caution">
    <text evidence="1">The sequence shown here is derived from an EMBL/GenBank/DDBJ whole genome shotgun (WGS) entry which is preliminary data.</text>
</comment>
<dbReference type="SFLD" id="SFLDS00003">
    <property type="entry name" value="Haloacid_Dehalogenase"/>
    <property type="match status" value="1"/>
</dbReference>
<dbReference type="NCBIfam" id="TIGR01509">
    <property type="entry name" value="HAD-SF-IA-v3"/>
    <property type="match status" value="1"/>
</dbReference>
<reference evidence="1 2" key="1">
    <citation type="submission" date="2019-08" db="EMBL/GenBank/DDBJ databases">
        <title>In-depth cultivation of the pig gut microbiome towards novel bacterial diversity and tailored functional studies.</title>
        <authorList>
            <person name="Wylensek D."/>
            <person name="Hitch T.C.A."/>
            <person name="Clavel T."/>
        </authorList>
    </citation>
    <scope>NUCLEOTIDE SEQUENCE [LARGE SCALE GENOMIC DNA]</scope>
    <source>
        <strain evidence="1 2">LKV-178-WT-2A</strain>
    </source>
</reference>
<dbReference type="InterPro" id="IPR023214">
    <property type="entry name" value="HAD_sf"/>
</dbReference>
<dbReference type="SFLD" id="SFLDG01129">
    <property type="entry name" value="C1.5:_HAD__Beta-PGM__Phosphata"/>
    <property type="match status" value="1"/>
</dbReference>
<sequence>MIENIVFDYGGVLVQYDFVAFFGKLLGSRERGQWFMDHVLPEEVGAAMDRELHSFDYYIRQQQERWPEYADTLSYFDSHYTDVFTVETPGIRDLIQLLKDRGFHVYGLSNWSSKLSEVKEKYSVFGLITDELVSKDVHLLKPDPAIYWAFLDKFHLKADTCLFLDDKKENIEGCRQVGMQGIRFDREHPEKTICEIKKLLGLDE</sequence>
<keyword evidence="2" id="KW-1185">Reference proteome</keyword>
<accession>A0A7K0KB44</accession>
<dbReference type="InterPro" id="IPR006439">
    <property type="entry name" value="HAD-SF_hydro_IA"/>
</dbReference>
<dbReference type="PANTHER" id="PTHR43611:SF3">
    <property type="entry name" value="FLAVIN MONONUCLEOTIDE HYDROLASE 1, CHLOROPLATIC"/>
    <property type="match status" value="1"/>
</dbReference>
<dbReference type="AlphaFoldDB" id="A0A7K0KB44"/>
<name>A0A7K0KB44_9BACT</name>